<name>A0A372NPY2_9SPHI</name>
<dbReference type="EMBL" id="QWDC01000003">
    <property type="protein sequence ID" value="RFZ90994.1"/>
    <property type="molecule type" value="Genomic_DNA"/>
</dbReference>
<keyword evidence="3" id="KW-1185">Reference proteome</keyword>
<keyword evidence="1" id="KW-0812">Transmembrane</keyword>
<feature type="transmembrane region" description="Helical" evidence="1">
    <location>
        <begin position="291"/>
        <end position="309"/>
    </location>
</feature>
<dbReference type="OrthoDB" id="9788724at2"/>
<keyword evidence="1" id="KW-1133">Transmembrane helix</keyword>
<feature type="transmembrane region" description="Helical" evidence="1">
    <location>
        <begin position="349"/>
        <end position="369"/>
    </location>
</feature>
<feature type="transmembrane region" description="Helical" evidence="1">
    <location>
        <begin position="55"/>
        <end position="72"/>
    </location>
</feature>
<gene>
    <name evidence="2" type="ORF">D0C36_18795</name>
</gene>
<accession>A0A372NPY2</accession>
<sequence>MLTDNKTEKKRLVSLDFFRGLTIAAMILVNTPGDEEHAYAPLKHSAWNGCTPTDLVFPFFLFMVGVSIVYALEGKKADAANHPKIIGGALRRMLILIGLGLSIFLFYKFDFATLRFPGVLQRIGVVYFIATFIYLKTNAKTRYWLFGIILISYYAIMNFIPVPDGHPANLEPQYNLAAWVDRAVFSLNHMYKYAKGWDPVGLLSTWPSIATALFGIAVGEILKNKEFAPKTKCSRLSIIGISATVLGLLAGLIFPINKQLWSSSYVLYTGGLATLGLTAAYWLIDIKGYKKFTWFFVVLGTNAISAYVLSEIMPGLINFIKVQHNGVKMRGMAFVYETMFLPCFSPANASLLFAVCFVLLIWLFMYILYKKNIIIKV</sequence>
<evidence type="ECO:0000313" key="2">
    <source>
        <dbReference type="EMBL" id="RFZ90994.1"/>
    </source>
</evidence>
<feature type="transmembrane region" description="Helical" evidence="1">
    <location>
        <begin position="115"/>
        <end position="135"/>
    </location>
</feature>
<feature type="transmembrane region" description="Helical" evidence="1">
    <location>
        <begin position="142"/>
        <end position="160"/>
    </location>
</feature>
<dbReference type="PANTHER" id="PTHR31061:SF24">
    <property type="entry name" value="LD22376P"/>
    <property type="match status" value="1"/>
</dbReference>
<dbReference type="AlphaFoldDB" id="A0A372NPY2"/>
<organism evidence="2 3">
    <name type="scientific">Mucilaginibacter conchicola</name>
    <dbReference type="NCBI Taxonomy" id="2303333"/>
    <lineage>
        <taxon>Bacteria</taxon>
        <taxon>Pseudomonadati</taxon>
        <taxon>Bacteroidota</taxon>
        <taxon>Sphingobacteriia</taxon>
        <taxon>Sphingobacteriales</taxon>
        <taxon>Sphingobacteriaceae</taxon>
        <taxon>Mucilaginibacter</taxon>
    </lineage>
</organism>
<proteinExistence type="predicted"/>
<protein>
    <submittedName>
        <fullName evidence="2">DUF5009 domain-containing protein</fullName>
    </submittedName>
</protein>
<feature type="transmembrane region" description="Helical" evidence="1">
    <location>
        <begin position="234"/>
        <end position="253"/>
    </location>
</feature>
<dbReference type="RefSeq" id="WP_117393196.1">
    <property type="nucleotide sequence ID" value="NZ_QWDC01000003.1"/>
</dbReference>
<reference evidence="2 3" key="1">
    <citation type="submission" date="2018-08" db="EMBL/GenBank/DDBJ databases">
        <title>Mucilaginibacter sp. MYSH2.</title>
        <authorList>
            <person name="Seo T."/>
        </authorList>
    </citation>
    <scope>NUCLEOTIDE SEQUENCE [LARGE SCALE GENOMIC DNA]</scope>
    <source>
        <strain evidence="2 3">MYSH2</strain>
    </source>
</reference>
<dbReference type="Proteomes" id="UP000264217">
    <property type="component" value="Unassembled WGS sequence"/>
</dbReference>
<evidence type="ECO:0000313" key="3">
    <source>
        <dbReference type="Proteomes" id="UP000264217"/>
    </source>
</evidence>
<keyword evidence="1" id="KW-0472">Membrane</keyword>
<feature type="transmembrane region" description="Helical" evidence="1">
    <location>
        <begin position="200"/>
        <end position="222"/>
    </location>
</feature>
<evidence type="ECO:0000256" key="1">
    <source>
        <dbReference type="SAM" id="Phobius"/>
    </source>
</evidence>
<dbReference type="PANTHER" id="PTHR31061">
    <property type="entry name" value="LD22376P"/>
    <property type="match status" value="1"/>
</dbReference>
<feature type="transmembrane region" description="Helical" evidence="1">
    <location>
        <begin position="93"/>
        <end position="109"/>
    </location>
</feature>
<comment type="caution">
    <text evidence="2">The sequence shown here is derived from an EMBL/GenBank/DDBJ whole genome shotgun (WGS) entry which is preliminary data.</text>
</comment>
<feature type="transmembrane region" description="Helical" evidence="1">
    <location>
        <begin position="12"/>
        <end position="29"/>
    </location>
</feature>
<feature type="transmembrane region" description="Helical" evidence="1">
    <location>
        <begin position="265"/>
        <end position="284"/>
    </location>
</feature>